<dbReference type="RefSeq" id="WP_013278589.1">
    <property type="nucleotide sequence ID" value="NC_014378.1"/>
</dbReference>
<dbReference type="HOGENOM" id="CLU_047535_1_0_9"/>
<evidence type="ECO:0000256" key="2">
    <source>
        <dbReference type="ARBA" id="ARBA00022795"/>
    </source>
</evidence>
<dbReference type="Proteomes" id="UP000001661">
    <property type="component" value="Chromosome"/>
</dbReference>
<feature type="region of interest" description="Disordered" evidence="3">
    <location>
        <begin position="1"/>
        <end position="27"/>
    </location>
</feature>
<dbReference type="OrthoDB" id="280334at2"/>
<keyword evidence="4" id="KW-0969">Cilium</keyword>
<keyword evidence="2" id="KW-1005">Bacterial flagellum biogenesis</keyword>
<dbReference type="STRING" id="574087.Acear_1639"/>
<gene>
    <name evidence="4" type="ordered locus">Acear_1639</name>
</gene>
<evidence type="ECO:0000256" key="3">
    <source>
        <dbReference type="SAM" id="MobiDB-lite"/>
    </source>
</evidence>
<dbReference type="eggNOG" id="COG1843">
    <property type="taxonomic scope" value="Bacteria"/>
</dbReference>
<keyword evidence="5" id="KW-1185">Reference proteome</keyword>
<feature type="compositionally biased region" description="Low complexity" evidence="3">
    <location>
        <begin position="1"/>
        <end position="13"/>
    </location>
</feature>
<dbReference type="AlphaFoldDB" id="D9QRK3"/>
<reference evidence="4 5" key="1">
    <citation type="journal article" date="2010" name="Stand. Genomic Sci.">
        <title>Complete genome sequence of Acetohalobium arabaticum type strain (Z-7288).</title>
        <authorList>
            <person name="Sikorski J."/>
            <person name="Lapidus A."/>
            <person name="Chertkov O."/>
            <person name="Lucas S."/>
            <person name="Copeland A."/>
            <person name="Glavina Del Rio T."/>
            <person name="Nolan M."/>
            <person name="Tice H."/>
            <person name="Cheng J.F."/>
            <person name="Han C."/>
            <person name="Brambilla E."/>
            <person name="Pitluck S."/>
            <person name="Liolios K."/>
            <person name="Ivanova N."/>
            <person name="Mavromatis K."/>
            <person name="Mikhailova N."/>
            <person name="Pati A."/>
            <person name="Bruce D."/>
            <person name="Detter C."/>
            <person name="Tapia R."/>
            <person name="Goodwin L."/>
            <person name="Chen A."/>
            <person name="Palaniappan K."/>
            <person name="Land M."/>
            <person name="Hauser L."/>
            <person name="Chang Y.J."/>
            <person name="Jeffries C.D."/>
            <person name="Rohde M."/>
            <person name="Goker M."/>
            <person name="Spring S."/>
            <person name="Woyke T."/>
            <person name="Bristow J."/>
            <person name="Eisen J.A."/>
            <person name="Markowitz V."/>
            <person name="Hugenholtz P."/>
            <person name="Kyrpides N.C."/>
            <person name="Klenk H.P."/>
        </authorList>
    </citation>
    <scope>NUCLEOTIDE SEQUENCE [LARGE SCALE GENOMIC DNA]</scope>
    <source>
        <strain evidence="5">ATCC 49924 / DSM 5501 / Z-7288</strain>
    </source>
</reference>
<evidence type="ECO:0000313" key="5">
    <source>
        <dbReference type="Proteomes" id="UP000001661"/>
    </source>
</evidence>
<accession>D9QRK3</accession>
<keyword evidence="4" id="KW-0282">Flagellum</keyword>
<dbReference type="Pfam" id="PF03963">
    <property type="entry name" value="FlgD"/>
    <property type="match status" value="1"/>
</dbReference>
<evidence type="ECO:0000256" key="1">
    <source>
        <dbReference type="ARBA" id="ARBA00010577"/>
    </source>
</evidence>
<keyword evidence="4" id="KW-0966">Cell projection</keyword>
<dbReference type="KEGG" id="aar:Acear_1639"/>
<dbReference type="EMBL" id="CP002105">
    <property type="protein sequence ID" value="ADL13144.1"/>
    <property type="molecule type" value="Genomic_DNA"/>
</dbReference>
<name>D9QRK3_ACEAZ</name>
<sequence>MAISEIASASNANVEGTGKQTEDSNKMGKDEFLELFVTQLKNQNPLEPMDNKEFIAQTAQFTSMEQMKNMNQNLEKFLGMQKLTQVSSLIGKEVKALDSDSGEEITGEVEKVKMADSGPKLIINGNEYEMGSVNEILG</sequence>
<dbReference type="InterPro" id="IPR005648">
    <property type="entry name" value="FlgD"/>
</dbReference>
<dbReference type="GO" id="GO:0044781">
    <property type="term" value="P:bacterial-type flagellum organization"/>
    <property type="evidence" value="ECO:0007669"/>
    <property type="project" value="UniProtKB-KW"/>
</dbReference>
<organism evidence="4 5">
    <name type="scientific">Acetohalobium arabaticum (strain ATCC 49924 / DSM 5501 / Z-7288)</name>
    <dbReference type="NCBI Taxonomy" id="574087"/>
    <lineage>
        <taxon>Bacteria</taxon>
        <taxon>Bacillati</taxon>
        <taxon>Bacillota</taxon>
        <taxon>Clostridia</taxon>
        <taxon>Halanaerobiales</taxon>
        <taxon>Halobacteroidaceae</taxon>
        <taxon>Acetohalobium</taxon>
    </lineage>
</organism>
<evidence type="ECO:0000313" key="4">
    <source>
        <dbReference type="EMBL" id="ADL13144.1"/>
    </source>
</evidence>
<protein>
    <submittedName>
        <fullName evidence="4">Flagellar hook capping protein</fullName>
    </submittedName>
</protein>
<proteinExistence type="inferred from homology"/>
<comment type="similarity">
    <text evidence="1">Belongs to the FlgD family.</text>
</comment>